<gene>
    <name evidence="10" type="ORF">B7P33_04825</name>
</gene>
<evidence type="ECO:0000256" key="8">
    <source>
        <dbReference type="ARBA" id="ARBA00034708"/>
    </source>
</evidence>
<evidence type="ECO:0000313" key="10">
    <source>
        <dbReference type="EMBL" id="PCE66621.1"/>
    </source>
</evidence>
<evidence type="ECO:0000256" key="4">
    <source>
        <dbReference type="ARBA" id="ARBA00022692"/>
    </source>
</evidence>
<dbReference type="AlphaFoldDB" id="A0A2A4GDX6"/>
<dbReference type="InterPro" id="IPR044669">
    <property type="entry name" value="YneE/VCCN1/2-like"/>
</dbReference>
<dbReference type="OrthoDB" id="445589at2"/>
<evidence type="ECO:0000256" key="7">
    <source>
        <dbReference type="ARBA" id="ARBA00023136"/>
    </source>
</evidence>
<evidence type="ECO:0000313" key="11">
    <source>
        <dbReference type="Proteomes" id="UP000219559"/>
    </source>
</evidence>
<evidence type="ECO:0000256" key="3">
    <source>
        <dbReference type="ARBA" id="ARBA00022475"/>
    </source>
</evidence>
<dbReference type="EMBL" id="NBWU01000001">
    <property type="protein sequence ID" value="PCE66621.1"/>
    <property type="molecule type" value="Genomic_DNA"/>
</dbReference>
<sequence>MILEKRIPISYLFKMIRWELLTITIFTLTLDKVSQYFQEITLNLSVPAFMGTAITLILSFKLSQSYDRWWEARKIWGAIVNDSRTWVVQLKSFLPKEHDSIKILSYRQIAWCYTVGHQLRKTEILEGEKALLDQEEWKHLKTAKHPALGLIDLQAKEISHLVRDGKINTFQEIALQDTLTRLCASMGKAERIKNTSFPKTYRWTMRFFIYLFLLLLGFSLTSMPYDLEIPLSVLISIPFFLLEQVAMDIQDPFENRPTDTAVSSIARTIEINIRELLGEDDLPEPIRPDKFYIM</sequence>
<evidence type="ECO:0000256" key="2">
    <source>
        <dbReference type="ARBA" id="ARBA00022448"/>
    </source>
</evidence>
<organism evidence="10 11">
    <name type="scientific">Sediminicola luteus</name>
    <dbReference type="NCBI Taxonomy" id="319238"/>
    <lineage>
        <taxon>Bacteria</taxon>
        <taxon>Pseudomonadati</taxon>
        <taxon>Bacteroidota</taxon>
        <taxon>Flavobacteriia</taxon>
        <taxon>Flavobacteriales</taxon>
        <taxon>Flavobacteriaceae</taxon>
        <taxon>Sediminicola</taxon>
    </lineage>
</organism>
<keyword evidence="11" id="KW-1185">Reference proteome</keyword>
<keyword evidence="7 9" id="KW-0472">Membrane</keyword>
<feature type="transmembrane region" description="Helical" evidence="9">
    <location>
        <begin position="203"/>
        <end position="223"/>
    </location>
</feature>
<accession>A0A2A4GDX6</accession>
<comment type="similarity">
    <text evidence="8">Belongs to the anion channel-forming bestrophin (TC 1.A.46) family.</text>
</comment>
<dbReference type="GO" id="GO:0005254">
    <property type="term" value="F:chloride channel activity"/>
    <property type="evidence" value="ECO:0007669"/>
    <property type="project" value="InterPro"/>
</dbReference>
<feature type="transmembrane region" description="Helical" evidence="9">
    <location>
        <begin position="42"/>
        <end position="60"/>
    </location>
</feature>
<keyword evidence="3" id="KW-1003">Cell membrane</keyword>
<keyword evidence="2" id="KW-0813">Transport</keyword>
<keyword evidence="6" id="KW-0406">Ion transport</keyword>
<evidence type="ECO:0000256" key="6">
    <source>
        <dbReference type="ARBA" id="ARBA00023065"/>
    </source>
</evidence>
<keyword evidence="4 9" id="KW-0812">Transmembrane</keyword>
<dbReference type="GO" id="GO:0005886">
    <property type="term" value="C:plasma membrane"/>
    <property type="evidence" value="ECO:0007669"/>
    <property type="project" value="UniProtKB-SubCell"/>
</dbReference>
<protein>
    <recommendedName>
        <fullName evidence="12">Bestrophin</fullName>
    </recommendedName>
</protein>
<feature type="transmembrane region" description="Helical" evidence="9">
    <location>
        <begin position="12"/>
        <end position="30"/>
    </location>
</feature>
<dbReference type="Proteomes" id="UP000219559">
    <property type="component" value="Unassembled WGS sequence"/>
</dbReference>
<name>A0A2A4GDX6_9FLAO</name>
<dbReference type="PANTHER" id="PTHR33281">
    <property type="entry name" value="UPF0187 PROTEIN YNEE"/>
    <property type="match status" value="1"/>
</dbReference>
<reference evidence="10 11" key="1">
    <citation type="submission" date="2017-04" db="EMBL/GenBank/DDBJ databases">
        <title>A new member of the family Flavobacteriaceae isolated from ascidians.</title>
        <authorList>
            <person name="Chen L."/>
        </authorList>
    </citation>
    <scope>NUCLEOTIDE SEQUENCE [LARGE SCALE GENOMIC DNA]</scope>
    <source>
        <strain evidence="10 11">HQA918</strain>
    </source>
</reference>
<evidence type="ECO:0000256" key="1">
    <source>
        <dbReference type="ARBA" id="ARBA00004651"/>
    </source>
</evidence>
<keyword evidence="5 9" id="KW-1133">Transmembrane helix</keyword>
<comment type="caution">
    <text evidence="10">The sequence shown here is derived from an EMBL/GenBank/DDBJ whole genome shotgun (WGS) entry which is preliminary data.</text>
</comment>
<evidence type="ECO:0008006" key="12">
    <source>
        <dbReference type="Google" id="ProtNLM"/>
    </source>
</evidence>
<evidence type="ECO:0000256" key="9">
    <source>
        <dbReference type="SAM" id="Phobius"/>
    </source>
</evidence>
<dbReference type="Pfam" id="PF25539">
    <property type="entry name" value="Bestrophin_2"/>
    <property type="match status" value="1"/>
</dbReference>
<comment type="subcellular location">
    <subcellularLocation>
        <location evidence="1">Cell membrane</location>
        <topology evidence="1">Multi-pass membrane protein</topology>
    </subcellularLocation>
</comment>
<evidence type="ECO:0000256" key="5">
    <source>
        <dbReference type="ARBA" id="ARBA00022989"/>
    </source>
</evidence>
<dbReference type="RefSeq" id="WP_097442142.1">
    <property type="nucleotide sequence ID" value="NZ_NBWU01000001.1"/>
</dbReference>
<proteinExistence type="inferred from homology"/>
<dbReference type="PANTHER" id="PTHR33281:SF19">
    <property type="entry name" value="VOLTAGE-DEPENDENT ANION CHANNEL-FORMING PROTEIN YNEE"/>
    <property type="match status" value="1"/>
</dbReference>